<organism evidence="1 2">
    <name type="scientific">Neopusillimonas maritima</name>
    <dbReference type="NCBI Taxonomy" id="2026239"/>
    <lineage>
        <taxon>Bacteria</taxon>
        <taxon>Pseudomonadati</taxon>
        <taxon>Pseudomonadota</taxon>
        <taxon>Betaproteobacteria</taxon>
        <taxon>Burkholderiales</taxon>
        <taxon>Alcaligenaceae</taxon>
        <taxon>Neopusillimonas</taxon>
    </lineage>
</organism>
<comment type="caution">
    <text evidence="1">The sequence shown here is derived from an EMBL/GenBank/DDBJ whole genome shotgun (WGS) entry which is preliminary data.</text>
</comment>
<evidence type="ECO:0008006" key="3">
    <source>
        <dbReference type="Google" id="ProtNLM"/>
    </source>
</evidence>
<evidence type="ECO:0000313" key="2">
    <source>
        <dbReference type="Proteomes" id="UP000266206"/>
    </source>
</evidence>
<sequence>MSSTMSRARERALRKELLRARAAVERQSLRKSTCDVVHDISPAALVRSVVPRSLSSGKGAGAALMQGARFLSRYPFLVSTLSGLLSGRGRSRTRLLKAGVGVVAAWQMVKLLKPGQGSPDTS</sequence>
<dbReference type="EMBL" id="NQYH01000001">
    <property type="protein sequence ID" value="RIY42070.1"/>
    <property type="molecule type" value="Genomic_DNA"/>
</dbReference>
<dbReference type="Proteomes" id="UP000266206">
    <property type="component" value="Unassembled WGS sequence"/>
</dbReference>
<reference evidence="1 2" key="1">
    <citation type="submission" date="2017-08" db="EMBL/GenBank/DDBJ databases">
        <title>Pusillimonas indicus sp. nov., a member of the family Alcaligenaceae isolated from surface seawater.</title>
        <authorList>
            <person name="Li J."/>
        </authorList>
    </citation>
    <scope>NUCLEOTIDE SEQUENCE [LARGE SCALE GENOMIC DNA]</scope>
    <source>
        <strain evidence="1 2">L52-1-41</strain>
    </source>
</reference>
<dbReference type="RefSeq" id="WP_119515280.1">
    <property type="nucleotide sequence ID" value="NZ_NQYH01000001.1"/>
</dbReference>
<evidence type="ECO:0000313" key="1">
    <source>
        <dbReference type="EMBL" id="RIY42070.1"/>
    </source>
</evidence>
<gene>
    <name evidence="1" type="ORF">CJP73_01075</name>
</gene>
<dbReference type="AlphaFoldDB" id="A0A3A1YZ37"/>
<protein>
    <recommendedName>
        <fullName evidence="3">DUF3318 domain-containing protein</fullName>
    </recommendedName>
</protein>
<name>A0A3A1YZ37_9BURK</name>
<proteinExistence type="predicted"/>
<accession>A0A3A1YZ37</accession>